<dbReference type="InterPro" id="IPR011051">
    <property type="entry name" value="RmlC_Cupin_sf"/>
</dbReference>
<name>A0ABM7KBM2_9MYCO</name>
<proteinExistence type="predicted"/>
<dbReference type="Proteomes" id="UP000466578">
    <property type="component" value="Chromosome"/>
</dbReference>
<accession>A0ABM7KBM2</accession>
<evidence type="ECO:0000313" key="1">
    <source>
        <dbReference type="EMBL" id="BBY71510.1"/>
    </source>
</evidence>
<dbReference type="EMBL" id="AP022597">
    <property type="protein sequence ID" value="BBY71510.1"/>
    <property type="molecule type" value="Genomic_DNA"/>
</dbReference>
<evidence type="ECO:0008006" key="3">
    <source>
        <dbReference type="Google" id="ProtNLM"/>
    </source>
</evidence>
<sequence length="140" mass="15028">MEWAPMTDNAKPLADNELGAARLPKAGTRSTVLAADAGLPTGRLPENARVAKRSGMREQHLDWNIVTLPPDGEIDAPGTEVDAMIHVLSGSGRLTTAKNTIQLAPGAVLWLPGRARPQFIAGPDGLRYLTVNHKWKILPP</sequence>
<reference evidence="1 2" key="1">
    <citation type="journal article" date="2019" name="Emerg. Microbes Infect.">
        <title>Comprehensive subspecies identification of 175 nontuberculous mycobacteria species based on 7547 genomic profiles.</title>
        <authorList>
            <person name="Matsumoto Y."/>
            <person name="Kinjo T."/>
            <person name="Motooka D."/>
            <person name="Nabeya D."/>
            <person name="Jung N."/>
            <person name="Uechi K."/>
            <person name="Horii T."/>
            <person name="Iida T."/>
            <person name="Fujita J."/>
            <person name="Nakamura S."/>
        </authorList>
    </citation>
    <scope>NUCLEOTIDE SEQUENCE [LARGE SCALE GENOMIC DNA]</scope>
    <source>
        <strain evidence="1 2">JCM 30622</strain>
    </source>
</reference>
<dbReference type="InterPro" id="IPR014710">
    <property type="entry name" value="RmlC-like_jellyroll"/>
</dbReference>
<evidence type="ECO:0000313" key="2">
    <source>
        <dbReference type="Proteomes" id="UP000466578"/>
    </source>
</evidence>
<organism evidence="1 2">
    <name type="scientific">Mycobacterium paraintracellulare</name>
    <dbReference type="NCBI Taxonomy" id="1138383"/>
    <lineage>
        <taxon>Bacteria</taxon>
        <taxon>Bacillati</taxon>
        <taxon>Actinomycetota</taxon>
        <taxon>Actinomycetes</taxon>
        <taxon>Mycobacteriales</taxon>
        <taxon>Mycobacteriaceae</taxon>
        <taxon>Mycobacterium</taxon>
        <taxon>Mycobacterium avium complex (MAC)</taxon>
    </lineage>
</organism>
<gene>
    <name evidence="1" type="ORF">MPRI_36970</name>
</gene>
<dbReference type="Gene3D" id="2.60.120.10">
    <property type="entry name" value="Jelly Rolls"/>
    <property type="match status" value="1"/>
</dbReference>
<keyword evidence="2" id="KW-1185">Reference proteome</keyword>
<protein>
    <recommendedName>
        <fullName evidence="3">Cupin</fullName>
    </recommendedName>
</protein>
<dbReference type="SUPFAM" id="SSF51182">
    <property type="entry name" value="RmlC-like cupins"/>
    <property type="match status" value="1"/>
</dbReference>